<keyword evidence="3" id="KW-0732">Signal</keyword>
<name>A0ABT7PLK8_9BACT</name>
<dbReference type="Proteomes" id="UP001239462">
    <property type="component" value="Unassembled WGS sequence"/>
</dbReference>
<keyword evidence="1" id="KW-0175">Coiled coil</keyword>
<dbReference type="Gene3D" id="2.40.50.100">
    <property type="match status" value="1"/>
</dbReference>
<accession>A0ABT7PLK8</accession>
<feature type="region of interest" description="Disordered" evidence="2">
    <location>
        <begin position="33"/>
        <end position="54"/>
    </location>
</feature>
<proteinExistence type="predicted"/>
<evidence type="ECO:0000313" key="5">
    <source>
        <dbReference type="Proteomes" id="UP001239462"/>
    </source>
</evidence>
<dbReference type="EMBL" id="JASZZN010000013">
    <property type="protein sequence ID" value="MDM4017397.1"/>
    <property type="molecule type" value="Genomic_DNA"/>
</dbReference>
<gene>
    <name evidence="4" type="ORF">QTN89_18255</name>
</gene>
<evidence type="ECO:0000256" key="2">
    <source>
        <dbReference type="SAM" id="MobiDB-lite"/>
    </source>
</evidence>
<comment type="caution">
    <text evidence="4">The sequence shown here is derived from an EMBL/GenBank/DDBJ whole genome shotgun (WGS) entry which is preliminary data.</text>
</comment>
<organism evidence="4 5">
    <name type="scientific">Roseiconus lacunae</name>
    <dbReference type="NCBI Taxonomy" id="2605694"/>
    <lineage>
        <taxon>Bacteria</taxon>
        <taxon>Pseudomonadati</taxon>
        <taxon>Planctomycetota</taxon>
        <taxon>Planctomycetia</taxon>
        <taxon>Pirellulales</taxon>
        <taxon>Pirellulaceae</taxon>
        <taxon>Roseiconus</taxon>
    </lineage>
</organism>
<feature type="signal peptide" evidence="3">
    <location>
        <begin position="1"/>
        <end position="28"/>
    </location>
</feature>
<evidence type="ECO:0000256" key="3">
    <source>
        <dbReference type="SAM" id="SignalP"/>
    </source>
</evidence>
<dbReference type="RefSeq" id="WP_160149715.1">
    <property type="nucleotide sequence ID" value="NZ_JASZZN010000013.1"/>
</dbReference>
<feature type="chain" id="PRO_5047058887" evidence="3">
    <location>
        <begin position="29"/>
        <end position="329"/>
    </location>
</feature>
<dbReference type="Gene3D" id="2.40.30.170">
    <property type="match status" value="1"/>
</dbReference>
<feature type="compositionally biased region" description="Low complexity" evidence="2">
    <location>
        <begin position="40"/>
        <end position="54"/>
    </location>
</feature>
<sequence length="329" mass="36540">MHHQHASIRGIVFGSLCGLVFMASTTTAQTGGFQIPGQLPSPNAAGSASRSSAAPDGIRIGGCIVQFNYKTKLPSKADGQLTELNVEEGQLIKKGDIIGLVDTKQAELTLELKRREEVVAKIKAQDHINYRDAIATEKIARAEAKAYEELFDQSAAPFWEMRKKQAEADRAQLRIELAELNEKSAMAEYMVKQAETELANHEIQMRTIRADFDAFVENRFAQLGEWVQRGSPIVEVVQMDELRVEGAVDALSYGREIRRGQAVKIYITVGGTDDAPVTEEFDATLDYISTELDLKQAHRIWAKIKNRKSGNDWLIKPGMEAVMYVSVTP</sequence>
<evidence type="ECO:0000313" key="4">
    <source>
        <dbReference type="EMBL" id="MDM4017397.1"/>
    </source>
</evidence>
<dbReference type="PANTHER" id="PTHR30469">
    <property type="entry name" value="MULTIDRUG RESISTANCE PROTEIN MDTA"/>
    <property type="match status" value="1"/>
</dbReference>
<reference evidence="4 5" key="1">
    <citation type="submission" date="2023-06" db="EMBL/GenBank/DDBJ databases">
        <title>Roseiconus lacunae JC819 isolated from Gulf of Mannar region, Tamil Nadu.</title>
        <authorList>
            <person name="Pk S."/>
            <person name="Ch S."/>
            <person name="Ch V.R."/>
        </authorList>
    </citation>
    <scope>NUCLEOTIDE SEQUENCE [LARGE SCALE GENOMIC DNA]</scope>
    <source>
        <strain evidence="4 5">JC819</strain>
    </source>
</reference>
<dbReference type="Gene3D" id="1.10.287.470">
    <property type="entry name" value="Helix hairpin bin"/>
    <property type="match status" value="1"/>
</dbReference>
<evidence type="ECO:0000256" key="1">
    <source>
        <dbReference type="SAM" id="Coils"/>
    </source>
</evidence>
<dbReference type="SUPFAM" id="SSF111369">
    <property type="entry name" value="HlyD-like secretion proteins"/>
    <property type="match status" value="1"/>
</dbReference>
<protein>
    <submittedName>
        <fullName evidence="4">HlyD family efflux transporter periplasmic adaptor subunit</fullName>
    </submittedName>
</protein>
<keyword evidence="5" id="KW-1185">Reference proteome</keyword>
<feature type="coiled-coil region" evidence="1">
    <location>
        <begin position="161"/>
        <end position="211"/>
    </location>
</feature>